<keyword evidence="1" id="KW-0472">Membrane</keyword>
<name>A0A2H9T4N5_9ZZZZ</name>
<protein>
    <submittedName>
        <fullName evidence="2">Uncharacterized protein</fullName>
    </submittedName>
</protein>
<gene>
    <name evidence="2" type="ORF">CI610_02894</name>
</gene>
<keyword evidence="1" id="KW-0812">Transmembrane</keyword>
<feature type="transmembrane region" description="Helical" evidence="1">
    <location>
        <begin position="15"/>
        <end position="35"/>
    </location>
</feature>
<dbReference type="EMBL" id="NSIT01000243">
    <property type="protein sequence ID" value="PJE78174.1"/>
    <property type="molecule type" value="Genomic_DNA"/>
</dbReference>
<dbReference type="AlphaFoldDB" id="A0A2H9T4N5"/>
<evidence type="ECO:0000256" key="1">
    <source>
        <dbReference type="SAM" id="Phobius"/>
    </source>
</evidence>
<evidence type="ECO:0000313" key="2">
    <source>
        <dbReference type="EMBL" id="PJE78174.1"/>
    </source>
</evidence>
<proteinExistence type="predicted"/>
<accession>A0A2H9T4N5</accession>
<comment type="caution">
    <text evidence="2">The sequence shown here is derived from an EMBL/GenBank/DDBJ whole genome shotgun (WGS) entry which is preliminary data.</text>
</comment>
<reference evidence="2" key="1">
    <citation type="journal article" date="2017" name="Appl. Environ. Microbiol.">
        <title>Molecular characterization of an Endozoicomonas-like organism causing infection in king scallop Pecten maximus L.</title>
        <authorList>
            <person name="Cano I."/>
            <person name="van Aerle R."/>
            <person name="Ross S."/>
            <person name="Verner-Jeffreys D.W."/>
            <person name="Paley R.K."/>
            <person name="Rimmer G."/>
            <person name="Ryder D."/>
            <person name="Hooper P."/>
            <person name="Stone D."/>
            <person name="Feist S.W."/>
        </authorList>
    </citation>
    <scope>NUCLEOTIDE SEQUENCE</scope>
</reference>
<organism evidence="2">
    <name type="scientific">invertebrate metagenome</name>
    <dbReference type="NCBI Taxonomy" id="1711999"/>
    <lineage>
        <taxon>unclassified sequences</taxon>
        <taxon>metagenomes</taxon>
        <taxon>organismal metagenomes</taxon>
    </lineage>
</organism>
<keyword evidence="1" id="KW-1133">Transmembrane helix</keyword>
<sequence>MEAITHVVNVINGIVWGPLMLVLILGVGLFLMLGLR</sequence>